<dbReference type="Pfam" id="PF01380">
    <property type="entry name" value="SIS"/>
    <property type="match status" value="1"/>
</dbReference>
<dbReference type="GO" id="GO:0003677">
    <property type="term" value="F:DNA binding"/>
    <property type="evidence" value="ECO:0007669"/>
    <property type="project" value="UniProtKB-KW"/>
</dbReference>
<accession>A0A917M032</accession>
<dbReference type="Gene3D" id="3.40.50.10490">
    <property type="entry name" value="Glucose-6-phosphate isomerase like protein, domain 1"/>
    <property type="match status" value="1"/>
</dbReference>
<organism evidence="6 7">
    <name type="scientific">Virgibacillus oceani</name>
    <dbReference type="NCBI Taxonomy" id="1479511"/>
    <lineage>
        <taxon>Bacteria</taxon>
        <taxon>Bacillati</taxon>
        <taxon>Bacillota</taxon>
        <taxon>Bacilli</taxon>
        <taxon>Bacillales</taxon>
        <taxon>Bacillaceae</taxon>
        <taxon>Virgibacillus</taxon>
    </lineage>
</organism>
<evidence type="ECO:0000256" key="1">
    <source>
        <dbReference type="ARBA" id="ARBA00023015"/>
    </source>
</evidence>
<dbReference type="Proteomes" id="UP000622860">
    <property type="component" value="Unassembled WGS sequence"/>
</dbReference>
<evidence type="ECO:0000256" key="3">
    <source>
        <dbReference type="ARBA" id="ARBA00023163"/>
    </source>
</evidence>
<dbReference type="InterPro" id="IPR036388">
    <property type="entry name" value="WH-like_DNA-bd_sf"/>
</dbReference>
<dbReference type="InterPro" id="IPR035472">
    <property type="entry name" value="RpiR-like_SIS"/>
</dbReference>
<sequence length="298" mass="33140">MSHVKGGLLILKELIHTLPPSEKKIAQYILENPEESILLTAQTLGERSKTSSAAVIRLCKSVGFNSFQELKIRVAGDMREQTVAGYRDIEPHDEYKNIIEKVTSNTTQTLKETVDIMNVENLREAVTALTNAKTIIFVGFGASYIAALDAEQKFLRIDKQVNSFSDVHMAATSIANKGTDDVVVGISFSGNTQEVAKLLELAKQKQAKTISITKYGNSLVSKYSDIKLHTSAAREATFRSGATSSRIAQLHIIDILFMCLASEEYEETINRLDETREAIAFFREDALQGKRIQKYSKK</sequence>
<dbReference type="PANTHER" id="PTHR30514">
    <property type="entry name" value="GLUCOKINASE"/>
    <property type="match status" value="1"/>
</dbReference>
<dbReference type="InterPro" id="IPR001347">
    <property type="entry name" value="SIS_dom"/>
</dbReference>
<dbReference type="InterPro" id="IPR047640">
    <property type="entry name" value="RpiR-like"/>
</dbReference>
<protein>
    <submittedName>
        <fullName evidence="6">HTH-type transcriptional regulator YbbH</fullName>
    </submittedName>
</protein>
<dbReference type="Pfam" id="PF01418">
    <property type="entry name" value="HTH_6"/>
    <property type="match status" value="1"/>
</dbReference>
<dbReference type="PROSITE" id="PS51464">
    <property type="entry name" value="SIS"/>
    <property type="match status" value="1"/>
</dbReference>
<feature type="domain" description="HTH rpiR-type" evidence="4">
    <location>
        <begin position="5"/>
        <end position="81"/>
    </location>
</feature>
<reference evidence="6" key="1">
    <citation type="journal article" date="2014" name="Int. J. Syst. Evol. Microbiol.">
        <title>Complete genome sequence of Corynebacterium casei LMG S-19264T (=DSM 44701T), isolated from a smear-ripened cheese.</title>
        <authorList>
            <consortium name="US DOE Joint Genome Institute (JGI-PGF)"/>
            <person name="Walter F."/>
            <person name="Albersmeier A."/>
            <person name="Kalinowski J."/>
            <person name="Ruckert C."/>
        </authorList>
    </citation>
    <scope>NUCLEOTIDE SEQUENCE</scope>
    <source>
        <strain evidence="6">CGMCC 1.12754</strain>
    </source>
</reference>
<evidence type="ECO:0000313" key="7">
    <source>
        <dbReference type="Proteomes" id="UP000622860"/>
    </source>
</evidence>
<evidence type="ECO:0000259" key="4">
    <source>
        <dbReference type="PROSITE" id="PS51071"/>
    </source>
</evidence>
<evidence type="ECO:0000256" key="2">
    <source>
        <dbReference type="ARBA" id="ARBA00023125"/>
    </source>
</evidence>
<dbReference type="SUPFAM" id="SSF53697">
    <property type="entry name" value="SIS domain"/>
    <property type="match status" value="1"/>
</dbReference>
<keyword evidence="1" id="KW-0805">Transcription regulation</keyword>
<evidence type="ECO:0000313" key="6">
    <source>
        <dbReference type="EMBL" id="GGG67769.1"/>
    </source>
</evidence>
<keyword evidence="7" id="KW-1185">Reference proteome</keyword>
<dbReference type="CDD" id="cd05013">
    <property type="entry name" value="SIS_RpiR"/>
    <property type="match status" value="1"/>
</dbReference>
<dbReference type="PROSITE" id="PS51071">
    <property type="entry name" value="HTH_RPIR"/>
    <property type="match status" value="1"/>
</dbReference>
<gene>
    <name evidence="6" type="primary">ybbH</name>
    <name evidence="6" type="ORF">GCM10011398_09450</name>
</gene>
<dbReference type="EMBL" id="BMFR01000002">
    <property type="protein sequence ID" value="GGG67769.1"/>
    <property type="molecule type" value="Genomic_DNA"/>
</dbReference>
<dbReference type="RefSeq" id="WP_188454191.1">
    <property type="nucleotide sequence ID" value="NZ_BMFR01000002.1"/>
</dbReference>
<keyword evidence="2" id="KW-0238">DNA-binding</keyword>
<keyword evidence="3" id="KW-0804">Transcription</keyword>
<evidence type="ECO:0000259" key="5">
    <source>
        <dbReference type="PROSITE" id="PS51464"/>
    </source>
</evidence>
<dbReference type="AlphaFoldDB" id="A0A917M032"/>
<comment type="caution">
    <text evidence="6">The sequence shown here is derived from an EMBL/GenBank/DDBJ whole genome shotgun (WGS) entry which is preliminary data.</text>
</comment>
<name>A0A917M032_9BACI</name>
<dbReference type="GO" id="GO:1901135">
    <property type="term" value="P:carbohydrate derivative metabolic process"/>
    <property type="evidence" value="ECO:0007669"/>
    <property type="project" value="InterPro"/>
</dbReference>
<proteinExistence type="predicted"/>
<dbReference type="InterPro" id="IPR046348">
    <property type="entry name" value="SIS_dom_sf"/>
</dbReference>
<dbReference type="InterPro" id="IPR000281">
    <property type="entry name" value="HTH_RpiR"/>
</dbReference>
<dbReference type="GO" id="GO:0097367">
    <property type="term" value="F:carbohydrate derivative binding"/>
    <property type="evidence" value="ECO:0007669"/>
    <property type="project" value="InterPro"/>
</dbReference>
<dbReference type="PANTHER" id="PTHR30514:SF10">
    <property type="entry name" value="MURR_RPIR FAMILY TRANSCRIPTIONAL REGULATOR"/>
    <property type="match status" value="1"/>
</dbReference>
<feature type="domain" description="SIS" evidence="5">
    <location>
        <begin position="125"/>
        <end position="266"/>
    </location>
</feature>
<dbReference type="GO" id="GO:0003700">
    <property type="term" value="F:DNA-binding transcription factor activity"/>
    <property type="evidence" value="ECO:0007669"/>
    <property type="project" value="InterPro"/>
</dbReference>
<dbReference type="SUPFAM" id="SSF46689">
    <property type="entry name" value="Homeodomain-like"/>
    <property type="match status" value="1"/>
</dbReference>
<reference evidence="6" key="2">
    <citation type="submission" date="2020-09" db="EMBL/GenBank/DDBJ databases">
        <authorList>
            <person name="Sun Q."/>
            <person name="Zhou Y."/>
        </authorList>
    </citation>
    <scope>NUCLEOTIDE SEQUENCE</scope>
    <source>
        <strain evidence="6">CGMCC 1.12754</strain>
    </source>
</reference>
<dbReference type="InterPro" id="IPR009057">
    <property type="entry name" value="Homeodomain-like_sf"/>
</dbReference>
<dbReference type="Gene3D" id="1.10.10.10">
    <property type="entry name" value="Winged helix-like DNA-binding domain superfamily/Winged helix DNA-binding domain"/>
    <property type="match status" value="1"/>
</dbReference>